<evidence type="ECO:0000313" key="2">
    <source>
        <dbReference type="EMBL" id="MFD1933214.1"/>
    </source>
</evidence>
<evidence type="ECO:0000313" key="3">
    <source>
        <dbReference type="Proteomes" id="UP001597368"/>
    </source>
</evidence>
<proteinExistence type="predicted"/>
<dbReference type="Gene3D" id="3.30.360.10">
    <property type="entry name" value="Dihydrodipicolinate Reductase, domain 2"/>
    <property type="match status" value="1"/>
</dbReference>
<comment type="caution">
    <text evidence="2">The sequence shown here is derived from an EMBL/GenBank/DDBJ whole genome shotgun (WGS) entry which is preliminary data.</text>
</comment>
<protein>
    <submittedName>
        <fullName evidence="2">Uncharacterized protein</fullName>
    </submittedName>
</protein>
<dbReference type="Proteomes" id="UP001597368">
    <property type="component" value="Unassembled WGS sequence"/>
</dbReference>
<sequence length="116" mass="12278">MAATPVARSATKAPTIEADRHTKIFGTAGQLTGDGRLIHIYDFASEKTTTWDTSADGSSAAEGHAGGDESLTRSFVDALHQGRPELIRSGIRESVDSHRVVFAAERARLTGAVVTL</sequence>
<organism evidence="2 3">
    <name type="scientific">Nonomuraea mangrovi</name>
    <dbReference type="NCBI Taxonomy" id="2316207"/>
    <lineage>
        <taxon>Bacteria</taxon>
        <taxon>Bacillati</taxon>
        <taxon>Actinomycetota</taxon>
        <taxon>Actinomycetes</taxon>
        <taxon>Streptosporangiales</taxon>
        <taxon>Streptosporangiaceae</taxon>
        <taxon>Nonomuraea</taxon>
    </lineage>
</organism>
<keyword evidence="3" id="KW-1185">Reference proteome</keyword>
<evidence type="ECO:0000256" key="1">
    <source>
        <dbReference type="SAM" id="MobiDB-lite"/>
    </source>
</evidence>
<name>A0ABW4SWA5_9ACTN</name>
<feature type="region of interest" description="Disordered" evidence="1">
    <location>
        <begin position="49"/>
        <end position="69"/>
    </location>
</feature>
<accession>A0ABW4SWA5</accession>
<dbReference type="EMBL" id="JBHUFV010000026">
    <property type="protein sequence ID" value="MFD1933214.1"/>
    <property type="molecule type" value="Genomic_DNA"/>
</dbReference>
<gene>
    <name evidence="2" type="ORF">ACFSKW_17215</name>
</gene>
<reference evidence="3" key="1">
    <citation type="journal article" date="2019" name="Int. J. Syst. Evol. Microbiol.">
        <title>The Global Catalogue of Microorganisms (GCM) 10K type strain sequencing project: providing services to taxonomists for standard genome sequencing and annotation.</title>
        <authorList>
            <consortium name="The Broad Institute Genomics Platform"/>
            <consortium name="The Broad Institute Genome Sequencing Center for Infectious Disease"/>
            <person name="Wu L."/>
            <person name="Ma J."/>
        </authorList>
    </citation>
    <scope>NUCLEOTIDE SEQUENCE [LARGE SCALE GENOMIC DNA]</scope>
    <source>
        <strain evidence="3">ICMP 6774ER</strain>
    </source>
</reference>
<dbReference type="RefSeq" id="WP_379573260.1">
    <property type="nucleotide sequence ID" value="NZ_JBHUFV010000026.1"/>
</dbReference>